<evidence type="ECO:0000313" key="2">
    <source>
        <dbReference type="EMBL" id="MDR5591433.1"/>
    </source>
</evidence>
<dbReference type="Proteomes" id="UP001257234">
    <property type="component" value="Unassembled WGS sequence"/>
</dbReference>
<organism evidence="2 3">
    <name type="scientific">Christiangramia sediminicola</name>
    <dbReference type="NCBI Taxonomy" id="3073267"/>
    <lineage>
        <taxon>Bacteria</taxon>
        <taxon>Pseudomonadati</taxon>
        <taxon>Bacteroidota</taxon>
        <taxon>Flavobacteriia</taxon>
        <taxon>Flavobacteriales</taxon>
        <taxon>Flavobacteriaceae</taxon>
        <taxon>Christiangramia</taxon>
    </lineage>
</organism>
<keyword evidence="3" id="KW-1185">Reference proteome</keyword>
<evidence type="ECO:0008006" key="4">
    <source>
        <dbReference type="Google" id="ProtNLM"/>
    </source>
</evidence>
<keyword evidence="1" id="KW-0812">Transmembrane</keyword>
<comment type="caution">
    <text evidence="2">The sequence shown here is derived from an EMBL/GenBank/DDBJ whole genome shotgun (WGS) entry which is preliminary data.</text>
</comment>
<dbReference type="EMBL" id="JAVJIU010000004">
    <property type="protein sequence ID" value="MDR5591433.1"/>
    <property type="molecule type" value="Genomic_DNA"/>
</dbReference>
<sequence>MDKSSIMIGTFLLVIFMFPILYVLLKQKSREAKFKKELNKLASENGLVLDRFETFGHLSLGLDSTNKKLVVIDPKSEIDHEVIDLKKVNKINLAKRTQKGENRKERIIHLGIEIAEMNSPKLTEIVFYDEDDYESTDAEIRLHEAKKWDDLLHKNLAI</sequence>
<evidence type="ECO:0000256" key="1">
    <source>
        <dbReference type="SAM" id="Phobius"/>
    </source>
</evidence>
<feature type="transmembrane region" description="Helical" evidence="1">
    <location>
        <begin position="6"/>
        <end position="25"/>
    </location>
</feature>
<reference evidence="3" key="1">
    <citation type="submission" date="2023-07" db="EMBL/GenBank/DDBJ databases">
        <title>Christiangramia sp. SM2212., a novel bacterium of the family Flavobacteriaceae isolated from the sea sediment.</title>
        <authorList>
            <person name="Wang J."/>
            <person name="Zhang X."/>
        </authorList>
    </citation>
    <scope>NUCLEOTIDE SEQUENCE [LARGE SCALE GENOMIC DNA]</scope>
    <source>
        <strain evidence="3">SM2212</strain>
    </source>
</reference>
<keyword evidence="1" id="KW-0472">Membrane</keyword>
<accession>A0ABU1ETE2</accession>
<dbReference type="RefSeq" id="WP_309562294.1">
    <property type="nucleotide sequence ID" value="NZ_JAVJIU010000004.1"/>
</dbReference>
<keyword evidence="1" id="KW-1133">Transmembrane helix</keyword>
<protein>
    <recommendedName>
        <fullName evidence="4">Preprotein translocase subunit YajC</fullName>
    </recommendedName>
</protein>
<gene>
    <name evidence="2" type="ORF">RE431_12365</name>
</gene>
<proteinExistence type="predicted"/>
<name>A0ABU1ETE2_9FLAO</name>
<evidence type="ECO:0000313" key="3">
    <source>
        <dbReference type="Proteomes" id="UP001257234"/>
    </source>
</evidence>